<keyword evidence="1" id="KW-0472">Membrane</keyword>
<gene>
    <name evidence="2" type="ORF">Lac1_13820</name>
</gene>
<dbReference type="Proteomes" id="UP001305815">
    <property type="component" value="Chromosome"/>
</dbReference>
<keyword evidence="1" id="KW-1133">Transmembrane helix</keyword>
<accession>A0ABN6Z0J7</accession>
<dbReference type="EMBL" id="AP027742">
    <property type="protein sequence ID" value="BDZ77199.1"/>
    <property type="molecule type" value="Genomic_DNA"/>
</dbReference>
<evidence type="ECO:0000313" key="3">
    <source>
        <dbReference type="Proteomes" id="UP001305815"/>
    </source>
</evidence>
<reference evidence="3" key="1">
    <citation type="journal article" date="2023" name="Int. J. Syst. Evol. Microbiol.">
        <title>Claveliimonas bilis gen. nov., sp. nov., deoxycholic acid-producing bacteria isolated from human faeces, and reclassification of Sellimonas monacensis Zenner et al. 2021 as Claveliimonas monacensis comb. nov.</title>
        <authorList>
            <person name="Hisatomi A."/>
            <person name="Kastawa N.W.E.P.G."/>
            <person name="Song I."/>
            <person name="Ohkuma M."/>
            <person name="Fukiya S."/>
            <person name="Sakamoto M."/>
        </authorList>
    </citation>
    <scope>NUCLEOTIDE SEQUENCE [LARGE SCALE GENOMIC DNA]</scope>
    <source>
        <strain evidence="3">12BBH14</strain>
    </source>
</reference>
<name>A0ABN6Z0J7_9FIRM</name>
<proteinExistence type="predicted"/>
<feature type="transmembrane region" description="Helical" evidence="1">
    <location>
        <begin position="37"/>
        <end position="58"/>
    </location>
</feature>
<evidence type="ECO:0000256" key="1">
    <source>
        <dbReference type="SAM" id="Phobius"/>
    </source>
</evidence>
<keyword evidence="3" id="KW-1185">Reference proteome</keyword>
<protein>
    <submittedName>
        <fullName evidence="2">Uncharacterized protein</fullName>
    </submittedName>
</protein>
<keyword evidence="1" id="KW-0812">Transmembrane</keyword>
<dbReference type="RefSeq" id="WP_230106434.1">
    <property type="nucleotide sequence ID" value="NZ_AP024845.1"/>
</dbReference>
<sequence>MKKMKRFLALFGAVLLFALYGSTLFFAFTDRSAAMGMLKASIACTIIIPVLLYAYTLVYKNIRGDHQKPDELSYKDDTEQDNQT</sequence>
<organism evidence="2 3">
    <name type="scientific">Claveliimonas bilis</name>
    <dbReference type="NCBI Taxonomy" id="3028070"/>
    <lineage>
        <taxon>Bacteria</taxon>
        <taxon>Bacillati</taxon>
        <taxon>Bacillota</taxon>
        <taxon>Clostridia</taxon>
        <taxon>Lachnospirales</taxon>
        <taxon>Lachnospiraceae</taxon>
        <taxon>Claveliimonas</taxon>
    </lineage>
</organism>
<evidence type="ECO:0000313" key="2">
    <source>
        <dbReference type="EMBL" id="BDZ77199.1"/>
    </source>
</evidence>